<name>A0A379X101_SALET</name>
<evidence type="ECO:0000313" key="1">
    <source>
        <dbReference type="EMBL" id="SUH40037.1"/>
    </source>
</evidence>
<organism evidence="1 2">
    <name type="scientific">Salmonella enterica I</name>
    <dbReference type="NCBI Taxonomy" id="59201"/>
    <lineage>
        <taxon>Bacteria</taxon>
        <taxon>Pseudomonadati</taxon>
        <taxon>Pseudomonadota</taxon>
        <taxon>Gammaproteobacteria</taxon>
        <taxon>Enterobacterales</taxon>
        <taxon>Enterobacteriaceae</taxon>
        <taxon>Salmonella</taxon>
    </lineage>
</organism>
<protein>
    <submittedName>
        <fullName evidence="1">Uncharacterized protein</fullName>
    </submittedName>
</protein>
<dbReference type="AlphaFoldDB" id="A0A379X101"/>
<accession>A0A379X101</accession>
<proteinExistence type="predicted"/>
<reference evidence="1 2" key="1">
    <citation type="submission" date="2018-06" db="EMBL/GenBank/DDBJ databases">
        <authorList>
            <consortium name="Pathogen Informatics"/>
            <person name="Doyle S."/>
        </authorList>
    </citation>
    <scope>NUCLEOTIDE SEQUENCE [LARGE SCALE GENOMIC DNA]</scope>
    <source>
        <strain evidence="1 2">NCTC8261</strain>
    </source>
</reference>
<sequence length="56" mass="6312">MEVKLNPALLRVSVLLPLRNKILNGIRKEHSYKLPVAAFVGLTYIIIRKAKSAILQ</sequence>
<dbReference type="Proteomes" id="UP000254712">
    <property type="component" value="Unassembled WGS sequence"/>
</dbReference>
<gene>
    <name evidence="1" type="ORF">NCTC8261_06416</name>
</gene>
<dbReference type="EMBL" id="UGXT01000002">
    <property type="protein sequence ID" value="SUH40037.1"/>
    <property type="molecule type" value="Genomic_DNA"/>
</dbReference>
<evidence type="ECO:0000313" key="2">
    <source>
        <dbReference type="Proteomes" id="UP000254712"/>
    </source>
</evidence>